<evidence type="ECO:0000256" key="2">
    <source>
        <dbReference type="ARBA" id="ARBA00023125"/>
    </source>
</evidence>
<dbReference type="eggNOG" id="KOG0048">
    <property type="taxonomic scope" value="Eukaryota"/>
</dbReference>
<evidence type="ECO:0000313" key="8">
    <source>
        <dbReference type="EMBL" id="EAY22000.1"/>
    </source>
</evidence>
<dbReference type="KEGG" id="tva:5467554"/>
<dbReference type="SUPFAM" id="SSF46689">
    <property type="entry name" value="Homeodomain-like"/>
    <property type="match status" value="1"/>
</dbReference>
<dbReference type="PROSITE" id="PS51294">
    <property type="entry name" value="HTH_MYB"/>
    <property type="match status" value="2"/>
</dbReference>
<dbReference type="InterPro" id="IPR051575">
    <property type="entry name" value="Myb-like_DNA-bd"/>
</dbReference>
<dbReference type="RefSeq" id="XP_001582986.1">
    <property type="nucleotide sequence ID" value="XM_001582936.1"/>
</dbReference>
<dbReference type="GO" id="GO:0006355">
    <property type="term" value="P:regulation of DNA-templated transcription"/>
    <property type="evidence" value="ECO:0000318"/>
    <property type="project" value="GO_Central"/>
</dbReference>
<dbReference type="InterPro" id="IPR001005">
    <property type="entry name" value="SANT/Myb"/>
</dbReference>
<dbReference type="GO" id="GO:0000981">
    <property type="term" value="F:DNA-binding transcription factor activity, RNA polymerase II-specific"/>
    <property type="evidence" value="ECO:0000318"/>
    <property type="project" value="GO_Central"/>
</dbReference>
<dbReference type="InterPro" id="IPR017930">
    <property type="entry name" value="Myb_dom"/>
</dbReference>
<dbReference type="PANTHER" id="PTHR46621">
    <property type="entry name" value="SNRNA-ACTIVATING PROTEIN COMPLEX SUBUNIT 4"/>
    <property type="match status" value="1"/>
</dbReference>
<dbReference type="InterPro" id="IPR017884">
    <property type="entry name" value="SANT_dom"/>
</dbReference>
<feature type="domain" description="Myb-like" evidence="5">
    <location>
        <begin position="52"/>
        <end position="99"/>
    </location>
</feature>
<dbReference type="InterPro" id="IPR009057">
    <property type="entry name" value="Homeodomain-like_sf"/>
</dbReference>
<dbReference type="PROSITE" id="PS51293">
    <property type="entry name" value="SANT"/>
    <property type="match status" value="1"/>
</dbReference>
<proteinExistence type="predicted"/>
<dbReference type="VEuPathDB" id="TrichDB:TVAGG3_0264500"/>
<accession>A2DBV9</accession>
<evidence type="ECO:0000259" key="7">
    <source>
        <dbReference type="PROSITE" id="PS51294"/>
    </source>
</evidence>
<reference evidence="8" key="2">
    <citation type="journal article" date="2007" name="Science">
        <title>Draft genome sequence of the sexually transmitted pathogen Trichomonas vaginalis.</title>
        <authorList>
            <person name="Carlton J.M."/>
            <person name="Hirt R.P."/>
            <person name="Silva J.C."/>
            <person name="Delcher A.L."/>
            <person name="Schatz M."/>
            <person name="Zhao Q."/>
            <person name="Wortman J.R."/>
            <person name="Bidwell S.L."/>
            <person name="Alsmark U.C.M."/>
            <person name="Besteiro S."/>
            <person name="Sicheritz-Ponten T."/>
            <person name="Noel C.J."/>
            <person name="Dacks J.B."/>
            <person name="Foster P.G."/>
            <person name="Simillion C."/>
            <person name="Van de Peer Y."/>
            <person name="Miranda-Saavedra D."/>
            <person name="Barton G.J."/>
            <person name="Westrop G.D."/>
            <person name="Mueller S."/>
            <person name="Dessi D."/>
            <person name="Fiori P.L."/>
            <person name="Ren Q."/>
            <person name="Paulsen I."/>
            <person name="Zhang H."/>
            <person name="Bastida-Corcuera F.D."/>
            <person name="Simoes-Barbosa A."/>
            <person name="Brown M.T."/>
            <person name="Hayes R.D."/>
            <person name="Mukherjee M."/>
            <person name="Okumura C.Y."/>
            <person name="Schneider R."/>
            <person name="Smith A.J."/>
            <person name="Vanacova S."/>
            <person name="Villalvazo M."/>
            <person name="Haas B.J."/>
            <person name="Pertea M."/>
            <person name="Feldblyum T.V."/>
            <person name="Utterback T.R."/>
            <person name="Shu C.L."/>
            <person name="Osoegawa K."/>
            <person name="de Jong P.J."/>
            <person name="Hrdy I."/>
            <person name="Horvathova L."/>
            <person name="Zubacova Z."/>
            <person name="Dolezal P."/>
            <person name="Malik S.B."/>
            <person name="Logsdon J.M. Jr."/>
            <person name="Henze K."/>
            <person name="Gupta A."/>
            <person name="Wang C.C."/>
            <person name="Dunne R.L."/>
            <person name="Upcroft J.A."/>
            <person name="Upcroft P."/>
            <person name="White O."/>
            <person name="Salzberg S.L."/>
            <person name="Tang P."/>
            <person name="Chiu C.-H."/>
            <person name="Lee Y.-S."/>
            <person name="Embley T.M."/>
            <person name="Coombs G.H."/>
            <person name="Mottram J.C."/>
            <person name="Tachezy J."/>
            <person name="Fraser-Liggett C.M."/>
            <person name="Johnson P.J."/>
        </authorList>
    </citation>
    <scope>NUCLEOTIDE SEQUENCE [LARGE SCALE GENOMIC DNA]</scope>
    <source>
        <strain evidence="8">G3</strain>
    </source>
</reference>
<gene>
    <name evidence="8" type="ORF">TVAG_456350</name>
</gene>
<evidence type="ECO:0000256" key="1">
    <source>
        <dbReference type="ARBA" id="ARBA00023015"/>
    </source>
</evidence>
<keyword evidence="1" id="KW-0805">Transcription regulation</keyword>
<dbReference type="AlphaFoldDB" id="A2DBV9"/>
<evidence type="ECO:0000259" key="5">
    <source>
        <dbReference type="PROSITE" id="PS50090"/>
    </source>
</evidence>
<dbReference type="CDD" id="cd00167">
    <property type="entry name" value="SANT"/>
    <property type="match status" value="2"/>
</dbReference>
<protein>
    <submittedName>
        <fullName evidence="8">Myb-like DNA-binding domain containing protein</fullName>
    </submittedName>
</protein>
<dbReference type="Pfam" id="PF00249">
    <property type="entry name" value="Myb_DNA-binding"/>
    <property type="match status" value="2"/>
</dbReference>
<dbReference type="GO" id="GO:0000978">
    <property type="term" value="F:RNA polymerase II cis-regulatory region sequence-specific DNA binding"/>
    <property type="evidence" value="ECO:0000318"/>
    <property type="project" value="GO_Central"/>
</dbReference>
<dbReference type="OrthoDB" id="2143914at2759"/>
<feature type="domain" description="SANT" evidence="6">
    <location>
        <begin position="55"/>
        <end position="97"/>
    </location>
</feature>
<sequence>MLDEPISLDQDEFGCSLFEPFPQVNQFEESASVVFAPIIINQPTELSKSPINMFVHKSRWTAAEDDKLTDAVRRFGAKNWGKIAEYVGTRTGKQCRERWIIHHDPSYSHDVWTPEEDQILLEIRSKIGNKWSSIAKHLKGRSTTSIKNRFKFLCNHNMVEPILIEASKFENQAPKCYPQREEFQVPTCVKEPKESVFDEFLPLIY</sequence>
<reference evidence="8" key="1">
    <citation type="submission" date="2006-10" db="EMBL/GenBank/DDBJ databases">
        <authorList>
            <person name="Amadeo P."/>
            <person name="Zhao Q."/>
            <person name="Wortman J."/>
            <person name="Fraser-Liggett C."/>
            <person name="Carlton J."/>
        </authorList>
    </citation>
    <scope>NUCLEOTIDE SEQUENCE</scope>
    <source>
        <strain evidence="8">G3</strain>
    </source>
</reference>
<keyword evidence="2 8" id="KW-0238">DNA-binding</keyword>
<evidence type="ECO:0000256" key="4">
    <source>
        <dbReference type="ARBA" id="ARBA00023242"/>
    </source>
</evidence>
<dbReference type="InParanoid" id="A2DBV9"/>
<dbReference type="Gene3D" id="1.10.10.60">
    <property type="entry name" value="Homeodomain-like"/>
    <property type="match status" value="2"/>
</dbReference>
<feature type="domain" description="Myb-like" evidence="5">
    <location>
        <begin position="104"/>
        <end position="154"/>
    </location>
</feature>
<keyword evidence="4" id="KW-0539">Nucleus</keyword>
<dbReference type="SMART" id="SM00717">
    <property type="entry name" value="SANT"/>
    <property type="match status" value="2"/>
</dbReference>
<evidence type="ECO:0000259" key="6">
    <source>
        <dbReference type="PROSITE" id="PS51293"/>
    </source>
</evidence>
<keyword evidence="3" id="KW-0804">Transcription</keyword>
<organism evidence="8 9">
    <name type="scientific">Trichomonas vaginalis (strain ATCC PRA-98 / G3)</name>
    <dbReference type="NCBI Taxonomy" id="412133"/>
    <lineage>
        <taxon>Eukaryota</taxon>
        <taxon>Metamonada</taxon>
        <taxon>Parabasalia</taxon>
        <taxon>Trichomonadida</taxon>
        <taxon>Trichomonadidae</taxon>
        <taxon>Trichomonas</taxon>
    </lineage>
</organism>
<dbReference type="PROSITE" id="PS50090">
    <property type="entry name" value="MYB_LIKE"/>
    <property type="match status" value="2"/>
</dbReference>
<keyword evidence="9" id="KW-1185">Reference proteome</keyword>
<dbReference type="STRING" id="5722.A2DBV9"/>
<dbReference type="EMBL" id="DS113186">
    <property type="protein sequence ID" value="EAY22000.1"/>
    <property type="molecule type" value="Genomic_DNA"/>
</dbReference>
<evidence type="ECO:0000256" key="3">
    <source>
        <dbReference type="ARBA" id="ARBA00023163"/>
    </source>
</evidence>
<dbReference type="GO" id="GO:0005634">
    <property type="term" value="C:nucleus"/>
    <property type="evidence" value="ECO:0000318"/>
    <property type="project" value="GO_Central"/>
</dbReference>
<dbReference type="VEuPathDB" id="TrichDB:TVAG_456350"/>
<feature type="domain" description="HTH myb-type" evidence="7">
    <location>
        <begin position="52"/>
        <end position="107"/>
    </location>
</feature>
<dbReference type="Proteomes" id="UP000001542">
    <property type="component" value="Unassembled WGS sequence"/>
</dbReference>
<name>A2DBV9_TRIV3</name>
<dbReference type="SMR" id="A2DBV9"/>
<dbReference type="PANTHER" id="PTHR46621:SF1">
    <property type="entry name" value="SNRNA-ACTIVATING PROTEIN COMPLEX SUBUNIT 4"/>
    <property type="match status" value="1"/>
</dbReference>
<feature type="domain" description="HTH myb-type" evidence="7">
    <location>
        <begin position="112"/>
        <end position="158"/>
    </location>
</feature>
<evidence type="ECO:0000313" key="9">
    <source>
        <dbReference type="Proteomes" id="UP000001542"/>
    </source>
</evidence>